<comment type="caution">
    <text evidence="2">The sequence shown here is derived from an EMBL/GenBank/DDBJ whole genome shotgun (WGS) entry which is preliminary data.</text>
</comment>
<organism evidence="2 3">
    <name type="scientific">Chryseobacterium ginsengisoli</name>
    <dbReference type="NCBI Taxonomy" id="363853"/>
    <lineage>
        <taxon>Bacteria</taxon>
        <taxon>Pseudomonadati</taxon>
        <taxon>Bacteroidota</taxon>
        <taxon>Flavobacteriia</taxon>
        <taxon>Flavobacteriales</taxon>
        <taxon>Weeksellaceae</taxon>
        <taxon>Chryseobacterium group</taxon>
        <taxon>Chryseobacterium</taxon>
    </lineage>
</organism>
<protein>
    <submittedName>
        <fullName evidence="2">Uncharacterized protein</fullName>
    </submittedName>
</protein>
<evidence type="ECO:0000313" key="2">
    <source>
        <dbReference type="EMBL" id="GAA5085801.1"/>
    </source>
</evidence>
<keyword evidence="3" id="KW-1185">Reference proteome</keyword>
<feature type="chain" id="PRO_5046611888" evidence="1">
    <location>
        <begin position="21"/>
        <end position="324"/>
    </location>
</feature>
<proteinExistence type="predicted"/>
<sequence>MKKFLFFGFVCLFSTLFSQAKSVHYTDFIDFTDNSGVKYNVMMVTDEHDEDNGRANSTVRILYTTDGNEHLIEFYADCYLEKLKNGNTKISFIPTKNGSVQIIKGKDVTYSPDTFVYEIDSKTSKITGTQSDKNSTKPNPIFYKNTTMETQDRKDEADRFYFRTEAMYSLLKTFYDKKTEDTEKPYFDALGWFGSDGIAYQAFIISVLKEQGRLSSVVRIRYEKNGVINIVQYDTLSEIVLQNDDTIKISIKPKDKIIKNIKGNSSYNADSFSYTLDANDKFISGKQSDDNSSADLSYIKVTNNQEFALKFYSENDEIYQKYFK</sequence>
<name>A0ABP9LZD7_9FLAO</name>
<gene>
    <name evidence="2" type="ORF">GCM10023210_06950</name>
</gene>
<reference evidence="3" key="1">
    <citation type="journal article" date="2019" name="Int. J. Syst. Evol. Microbiol.">
        <title>The Global Catalogue of Microorganisms (GCM) 10K type strain sequencing project: providing services to taxonomists for standard genome sequencing and annotation.</title>
        <authorList>
            <consortium name="The Broad Institute Genomics Platform"/>
            <consortium name="The Broad Institute Genome Sequencing Center for Infectious Disease"/>
            <person name="Wu L."/>
            <person name="Ma J."/>
        </authorList>
    </citation>
    <scope>NUCLEOTIDE SEQUENCE [LARGE SCALE GENOMIC DNA]</scope>
    <source>
        <strain evidence="3">JCM 18019</strain>
    </source>
</reference>
<dbReference type="EMBL" id="BAABHX010000001">
    <property type="protein sequence ID" value="GAA5085801.1"/>
    <property type="molecule type" value="Genomic_DNA"/>
</dbReference>
<keyword evidence="1" id="KW-0732">Signal</keyword>
<evidence type="ECO:0000256" key="1">
    <source>
        <dbReference type="SAM" id="SignalP"/>
    </source>
</evidence>
<dbReference type="RefSeq" id="WP_345200336.1">
    <property type="nucleotide sequence ID" value="NZ_BAABHX010000001.1"/>
</dbReference>
<dbReference type="Proteomes" id="UP001500353">
    <property type="component" value="Unassembled WGS sequence"/>
</dbReference>
<accession>A0ABP9LZD7</accession>
<feature type="signal peptide" evidence="1">
    <location>
        <begin position="1"/>
        <end position="20"/>
    </location>
</feature>
<evidence type="ECO:0000313" key="3">
    <source>
        <dbReference type="Proteomes" id="UP001500353"/>
    </source>
</evidence>